<dbReference type="AlphaFoldDB" id="A0A2P2LUF5"/>
<sequence length="73" mass="8649">MDKGSTHCTSLAKYDKVNWRKFINNHRQLKYVWIQSSRKVQENFETLDGKDSGQHGYSYLYVPMKDFPFIASN</sequence>
<name>A0A2P2LUF5_RHIMU</name>
<organism evidence="1">
    <name type="scientific">Rhizophora mucronata</name>
    <name type="common">Asiatic mangrove</name>
    <dbReference type="NCBI Taxonomy" id="61149"/>
    <lineage>
        <taxon>Eukaryota</taxon>
        <taxon>Viridiplantae</taxon>
        <taxon>Streptophyta</taxon>
        <taxon>Embryophyta</taxon>
        <taxon>Tracheophyta</taxon>
        <taxon>Spermatophyta</taxon>
        <taxon>Magnoliopsida</taxon>
        <taxon>eudicotyledons</taxon>
        <taxon>Gunneridae</taxon>
        <taxon>Pentapetalae</taxon>
        <taxon>rosids</taxon>
        <taxon>fabids</taxon>
        <taxon>Malpighiales</taxon>
        <taxon>Rhizophoraceae</taxon>
        <taxon>Rhizophora</taxon>
    </lineage>
</organism>
<accession>A0A2P2LUF5</accession>
<protein>
    <submittedName>
        <fullName evidence="1">Uncharacterized protein</fullName>
    </submittedName>
</protein>
<reference evidence="1" key="1">
    <citation type="submission" date="2018-02" db="EMBL/GenBank/DDBJ databases">
        <title>Rhizophora mucronata_Transcriptome.</title>
        <authorList>
            <person name="Meera S.P."/>
            <person name="Sreeshan A."/>
            <person name="Augustine A."/>
        </authorList>
    </citation>
    <scope>NUCLEOTIDE SEQUENCE</scope>
    <source>
        <tissue evidence="1">Leaf</tissue>
    </source>
</reference>
<dbReference type="EMBL" id="GGEC01041118">
    <property type="protein sequence ID" value="MBX21602.1"/>
    <property type="molecule type" value="Transcribed_RNA"/>
</dbReference>
<proteinExistence type="predicted"/>
<evidence type="ECO:0000313" key="1">
    <source>
        <dbReference type="EMBL" id="MBX21602.1"/>
    </source>
</evidence>